<organism evidence="1 2">
    <name type="scientific">Araneus ventricosus</name>
    <name type="common">Orbweaver spider</name>
    <name type="synonym">Epeira ventricosa</name>
    <dbReference type="NCBI Taxonomy" id="182803"/>
    <lineage>
        <taxon>Eukaryota</taxon>
        <taxon>Metazoa</taxon>
        <taxon>Ecdysozoa</taxon>
        <taxon>Arthropoda</taxon>
        <taxon>Chelicerata</taxon>
        <taxon>Arachnida</taxon>
        <taxon>Araneae</taxon>
        <taxon>Araneomorphae</taxon>
        <taxon>Entelegynae</taxon>
        <taxon>Araneoidea</taxon>
        <taxon>Araneidae</taxon>
        <taxon>Araneus</taxon>
    </lineage>
</organism>
<keyword evidence="2" id="KW-1185">Reference proteome</keyword>
<dbReference type="Proteomes" id="UP000499080">
    <property type="component" value="Unassembled WGS sequence"/>
</dbReference>
<reference evidence="1 2" key="1">
    <citation type="journal article" date="2019" name="Sci. Rep.">
        <title>Orb-weaving spider Araneus ventricosus genome elucidates the spidroin gene catalogue.</title>
        <authorList>
            <person name="Kono N."/>
            <person name="Nakamura H."/>
            <person name="Ohtoshi R."/>
            <person name="Moran D.A.P."/>
            <person name="Shinohara A."/>
            <person name="Yoshida Y."/>
            <person name="Fujiwara M."/>
            <person name="Mori M."/>
            <person name="Tomita M."/>
            <person name="Arakawa K."/>
        </authorList>
    </citation>
    <scope>NUCLEOTIDE SEQUENCE [LARGE SCALE GENOMIC DNA]</scope>
</reference>
<evidence type="ECO:0000313" key="2">
    <source>
        <dbReference type="Proteomes" id="UP000499080"/>
    </source>
</evidence>
<dbReference type="AlphaFoldDB" id="A0A4Y2RW80"/>
<evidence type="ECO:0000313" key="1">
    <source>
        <dbReference type="EMBL" id="GBN79953.1"/>
    </source>
</evidence>
<gene>
    <name evidence="1" type="ORF">AVEN_21838_1</name>
</gene>
<sequence length="114" mass="13145">MSSLTYRAKLATIQGVEMYLPTPYSCLKYRISKNVVREWGEFWDGSQSESGHRIRSFVAGVDKELLITNKFSLYFLTNHGPFPYYLHRLKKLGTLCPWPGRGCRPLCVQVSSYC</sequence>
<dbReference type="OrthoDB" id="6437659at2759"/>
<dbReference type="EMBL" id="BGPR01018718">
    <property type="protein sequence ID" value="GBN79953.1"/>
    <property type="molecule type" value="Genomic_DNA"/>
</dbReference>
<name>A0A4Y2RW80_ARAVE</name>
<comment type="caution">
    <text evidence="1">The sequence shown here is derived from an EMBL/GenBank/DDBJ whole genome shotgun (WGS) entry which is preliminary data.</text>
</comment>
<protein>
    <submittedName>
        <fullName evidence="1">Uncharacterized protein</fullName>
    </submittedName>
</protein>
<accession>A0A4Y2RW80</accession>
<proteinExistence type="predicted"/>